<feature type="region of interest" description="Disordered" evidence="1">
    <location>
        <begin position="34"/>
        <end position="62"/>
    </location>
</feature>
<proteinExistence type="predicted"/>
<dbReference type="Proteomes" id="UP000246085">
    <property type="component" value="Chromosome BRAD3257"/>
</dbReference>
<sequence length="62" mass="6868">MEHLADGLIEAEMPLPKPVRLLGVSLASPQMVAAAESQPVERRAGGSSARRWKPRLRRAHER</sequence>
<name>A0A2U3PUE1_9BRAD</name>
<evidence type="ECO:0000313" key="2">
    <source>
        <dbReference type="EMBL" id="SPP92777.1"/>
    </source>
</evidence>
<feature type="compositionally biased region" description="Basic residues" evidence="1">
    <location>
        <begin position="50"/>
        <end position="62"/>
    </location>
</feature>
<dbReference type="AlphaFoldDB" id="A0A2U3PUE1"/>
<dbReference type="KEGG" id="bvz:BRAD3257_1655"/>
<protein>
    <submittedName>
        <fullName evidence="2">Uncharacterized protein</fullName>
    </submittedName>
</protein>
<reference evidence="2 3" key="1">
    <citation type="submission" date="2018-03" db="EMBL/GenBank/DDBJ databases">
        <authorList>
            <person name="Gully D."/>
        </authorList>
    </citation>
    <scope>NUCLEOTIDE SEQUENCE [LARGE SCALE GENOMIC DNA]</scope>
    <source>
        <strain evidence="2">ORS3257</strain>
    </source>
</reference>
<evidence type="ECO:0000313" key="3">
    <source>
        <dbReference type="Proteomes" id="UP000246085"/>
    </source>
</evidence>
<dbReference type="EMBL" id="LS398110">
    <property type="protein sequence ID" value="SPP92777.1"/>
    <property type="molecule type" value="Genomic_DNA"/>
</dbReference>
<evidence type="ECO:0000256" key="1">
    <source>
        <dbReference type="SAM" id="MobiDB-lite"/>
    </source>
</evidence>
<gene>
    <name evidence="2" type="ORF">BRAD3257_1655</name>
</gene>
<accession>A0A2U3PUE1</accession>
<organism evidence="2 3">
    <name type="scientific">Bradyrhizobium vignae</name>
    <dbReference type="NCBI Taxonomy" id="1549949"/>
    <lineage>
        <taxon>Bacteria</taxon>
        <taxon>Pseudomonadati</taxon>
        <taxon>Pseudomonadota</taxon>
        <taxon>Alphaproteobacteria</taxon>
        <taxon>Hyphomicrobiales</taxon>
        <taxon>Nitrobacteraceae</taxon>
        <taxon>Bradyrhizobium</taxon>
    </lineage>
</organism>